<gene>
    <name evidence="1" type="ORF">PXEA_LOCUS1463</name>
</gene>
<organism evidence="1 2">
    <name type="scientific">Protopolystoma xenopodis</name>
    <dbReference type="NCBI Taxonomy" id="117903"/>
    <lineage>
        <taxon>Eukaryota</taxon>
        <taxon>Metazoa</taxon>
        <taxon>Spiralia</taxon>
        <taxon>Lophotrochozoa</taxon>
        <taxon>Platyhelminthes</taxon>
        <taxon>Monogenea</taxon>
        <taxon>Polyopisthocotylea</taxon>
        <taxon>Polystomatidea</taxon>
        <taxon>Polystomatidae</taxon>
        <taxon>Protopolystoma</taxon>
    </lineage>
</organism>
<evidence type="ECO:0000313" key="2">
    <source>
        <dbReference type="Proteomes" id="UP000784294"/>
    </source>
</evidence>
<name>A0A3S5FBS5_9PLAT</name>
<proteinExistence type="predicted"/>
<protein>
    <submittedName>
        <fullName evidence="1">Uncharacterized protein</fullName>
    </submittedName>
</protein>
<dbReference type="EMBL" id="CAAALY010002972">
    <property type="protein sequence ID" value="VEL08023.1"/>
    <property type="molecule type" value="Genomic_DNA"/>
</dbReference>
<keyword evidence="2" id="KW-1185">Reference proteome</keyword>
<evidence type="ECO:0000313" key="1">
    <source>
        <dbReference type="EMBL" id="VEL08023.1"/>
    </source>
</evidence>
<dbReference type="Proteomes" id="UP000784294">
    <property type="component" value="Unassembled WGS sequence"/>
</dbReference>
<comment type="caution">
    <text evidence="1">The sequence shown here is derived from an EMBL/GenBank/DDBJ whole genome shotgun (WGS) entry which is preliminary data.</text>
</comment>
<dbReference type="AlphaFoldDB" id="A0A3S5FBS5"/>
<sequence>MALAHGMYMPSQLPANSPFLFEKQGGTGGRYYLASLFSIIRFYHVDLILIKHLEISLLYSSSLYVPNSHIPMLLDSQTKTLNFNCLQKVNLTLAFIAALASLDLLSSFTLCPDQWISQILSSFSVKRVETLF</sequence>
<reference evidence="1" key="1">
    <citation type="submission" date="2018-11" db="EMBL/GenBank/DDBJ databases">
        <authorList>
            <consortium name="Pathogen Informatics"/>
        </authorList>
    </citation>
    <scope>NUCLEOTIDE SEQUENCE</scope>
</reference>
<accession>A0A3S5FBS5</accession>